<dbReference type="Gene3D" id="1.10.150.130">
    <property type="match status" value="1"/>
</dbReference>
<dbReference type="GO" id="GO:0003677">
    <property type="term" value="F:DNA binding"/>
    <property type="evidence" value="ECO:0007669"/>
    <property type="project" value="UniProtKB-UniRule"/>
</dbReference>
<dbReference type="InterPro" id="IPR050090">
    <property type="entry name" value="Tyrosine_recombinase_XerCD"/>
</dbReference>
<keyword evidence="5" id="KW-0233">DNA recombination</keyword>
<keyword evidence="3" id="KW-0229">DNA integration</keyword>
<dbReference type="GO" id="GO:0015074">
    <property type="term" value="P:DNA integration"/>
    <property type="evidence" value="ECO:0007669"/>
    <property type="project" value="UniProtKB-KW"/>
</dbReference>
<dbReference type="Pfam" id="PF14657">
    <property type="entry name" value="Arm-DNA-bind_4"/>
    <property type="match status" value="1"/>
</dbReference>
<dbReference type="Proteomes" id="UP000855421">
    <property type="component" value="Unassembled WGS sequence"/>
</dbReference>
<dbReference type="Pfam" id="PF00589">
    <property type="entry name" value="Phage_integrase"/>
    <property type="match status" value="1"/>
</dbReference>
<evidence type="ECO:0000259" key="7">
    <source>
        <dbReference type="PROSITE" id="PS51898"/>
    </source>
</evidence>
<dbReference type="InterPro" id="IPR004107">
    <property type="entry name" value="Integrase_SAM-like_N"/>
</dbReference>
<proteinExistence type="inferred from homology"/>
<evidence type="ECO:0000259" key="8">
    <source>
        <dbReference type="PROSITE" id="PS51900"/>
    </source>
</evidence>
<comment type="similarity">
    <text evidence="2">Belongs to the 'phage' integrase family.</text>
</comment>
<dbReference type="InterPro" id="IPR028259">
    <property type="entry name" value="AP2-like_int_N"/>
</dbReference>
<dbReference type="InterPro" id="IPR002104">
    <property type="entry name" value="Integrase_catalytic"/>
</dbReference>
<name>A0AAN5N9H1_CLOPF</name>
<dbReference type="PROSITE" id="PS51900">
    <property type="entry name" value="CB"/>
    <property type="match status" value="1"/>
</dbReference>
<gene>
    <name evidence="9" type="ORF">I9063_001639</name>
    <name evidence="10" type="ORF">JJB78_14475</name>
</gene>
<evidence type="ECO:0000256" key="1">
    <source>
        <dbReference type="ARBA" id="ARBA00003283"/>
    </source>
</evidence>
<dbReference type="Gene3D" id="1.10.443.10">
    <property type="entry name" value="Intergrase catalytic core"/>
    <property type="match status" value="1"/>
</dbReference>
<evidence type="ECO:0000313" key="9">
    <source>
        <dbReference type="EMBL" id="HAT4298270.1"/>
    </source>
</evidence>
<comment type="caution">
    <text evidence="9">The sequence shown here is derived from an EMBL/GenBank/DDBJ whole genome shotgun (WGS) entry which is preliminary data.</text>
</comment>
<dbReference type="InterPro" id="IPR013762">
    <property type="entry name" value="Integrase-like_cat_sf"/>
</dbReference>
<evidence type="ECO:0000256" key="6">
    <source>
        <dbReference type="PROSITE-ProRule" id="PRU01248"/>
    </source>
</evidence>
<evidence type="ECO:0000313" key="10">
    <source>
        <dbReference type="EMBL" id="MBO3417701.1"/>
    </source>
</evidence>
<dbReference type="PROSITE" id="PS51898">
    <property type="entry name" value="TYR_RECOMBINASE"/>
    <property type="match status" value="1"/>
</dbReference>
<dbReference type="EMBL" id="JAENRE010000008">
    <property type="protein sequence ID" value="MBO3417701.1"/>
    <property type="molecule type" value="Genomic_DNA"/>
</dbReference>
<feature type="domain" description="Tyr recombinase" evidence="7">
    <location>
        <begin position="173"/>
        <end position="371"/>
    </location>
</feature>
<dbReference type="Proteomes" id="UP000668358">
    <property type="component" value="Unassembled WGS sequence"/>
</dbReference>
<comment type="function">
    <text evidence="1">Site-specific tyrosine recombinase, which acts by catalyzing the cutting and rejoining of the recombining DNA molecules.</text>
</comment>
<dbReference type="Pfam" id="PF14659">
    <property type="entry name" value="Phage_int_SAM_3"/>
    <property type="match status" value="1"/>
</dbReference>
<reference evidence="9" key="2">
    <citation type="submission" date="2020-07" db="EMBL/GenBank/DDBJ databases">
        <authorList>
            <consortium name="NCBI Pathogen Detection Project"/>
        </authorList>
    </citation>
    <scope>NUCLEOTIDE SEQUENCE</scope>
    <source>
        <strain evidence="9">C25</strain>
    </source>
</reference>
<dbReference type="InterPro" id="IPR011010">
    <property type="entry name" value="DNA_brk_join_enz"/>
</dbReference>
<organism evidence="9 12">
    <name type="scientific">Clostridium perfringens</name>
    <dbReference type="NCBI Taxonomy" id="1502"/>
    <lineage>
        <taxon>Bacteria</taxon>
        <taxon>Bacillati</taxon>
        <taxon>Bacillota</taxon>
        <taxon>Clostridia</taxon>
        <taxon>Eubacteriales</taxon>
        <taxon>Clostridiaceae</taxon>
        <taxon>Clostridium</taxon>
    </lineage>
</organism>
<dbReference type="SUPFAM" id="SSF56349">
    <property type="entry name" value="DNA breaking-rejoining enzymes"/>
    <property type="match status" value="1"/>
</dbReference>
<accession>A0AAN5N9H1</accession>
<evidence type="ECO:0000256" key="4">
    <source>
        <dbReference type="ARBA" id="ARBA00023125"/>
    </source>
</evidence>
<dbReference type="AlphaFoldDB" id="A0AAN5N9H1"/>
<dbReference type="RefSeq" id="WP_110003724.1">
    <property type="nucleotide sequence ID" value="NZ_AP026870.1"/>
</dbReference>
<dbReference type="EMBL" id="DACTBT010000008">
    <property type="protein sequence ID" value="HAT4298270.1"/>
    <property type="molecule type" value="Genomic_DNA"/>
</dbReference>
<keyword evidence="4 6" id="KW-0238">DNA-binding</keyword>
<evidence type="ECO:0000256" key="2">
    <source>
        <dbReference type="ARBA" id="ARBA00008857"/>
    </source>
</evidence>
<dbReference type="InterPro" id="IPR010998">
    <property type="entry name" value="Integrase_recombinase_N"/>
</dbReference>
<dbReference type="PANTHER" id="PTHR30349:SF64">
    <property type="entry name" value="PROPHAGE INTEGRASE INTD-RELATED"/>
    <property type="match status" value="1"/>
</dbReference>
<reference evidence="9" key="1">
    <citation type="journal article" date="2018" name="Genome Biol.">
        <title>SKESA: strategic k-mer extension for scrupulous assemblies.</title>
        <authorList>
            <person name="Souvorov A."/>
            <person name="Agarwala R."/>
            <person name="Lipman D.J."/>
        </authorList>
    </citation>
    <scope>NUCLEOTIDE SEQUENCE</scope>
    <source>
        <strain evidence="9">C25</strain>
    </source>
</reference>
<feature type="domain" description="Core-binding (CB)" evidence="8">
    <location>
        <begin position="62"/>
        <end position="145"/>
    </location>
</feature>
<evidence type="ECO:0000256" key="5">
    <source>
        <dbReference type="ARBA" id="ARBA00023172"/>
    </source>
</evidence>
<reference evidence="10 11" key="3">
    <citation type="submission" date="2020-12" db="EMBL/GenBank/DDBJ databases">
        <title>Comparative genomics of Clostridium perfringens reveals patterns of host-associated phylogenetic clades and virulence factors.</title>
        <authorList>
            <person name="Smith A.H."/>
            <person name="Geier R."/>
        </authorList>
    </citation>
    <scope>NUCLEOTIDE SEQUENCE [LARGE SCALE GENOMIC DNA]</scope>
    <source>
        <strain evidence="10 11">CHD15829P</strain>
    </source>
</reference>
<dbReference type="CDD" id="cd01189">
    <property type="entry name" value="INT_ICEBs1_C_like"/>
    <property type="match status" value="1"/>
</dbReference>
<dbReference type="GO" id="GO:0006310">
    <property type="term" value="P:DNA recombination"/>
    <property type="evidence" value="ECO:0007669"/>
    <property type="project" value="UniProtKB-KW"/>
</dbReference>
<dbReference type="InterPro" id="IPR044068">
    <property type="entry name" value="CB"/>
</dbReference>
<protein>
    <submittedName>
        <fullName evidence="9">Site-specific integrase</fullName>
    </submittedName>
</protein>
<evidence type="ECO:0000256" key="3">
    <source>
        <dbReference type="ARBA" id="ARBA00022908"/>
    </source>
</evidence>
<evidence type="ECO:0000313" key="12">
    <source>
        <dbReference type="Proteomes" id="UP000855421"/>
    </source>
</evidence>
<evidence type="ECO:0000313" key="11">
    <source>
        <dbReference type="Proteomes" id="UP000668358"/>
    </source>
</evidence>
<dbReference type="PANTHER" id="PTHR30349">
    <property type="entry name" value="PHAGE INTEGRASE-RELATED"/>
    <property type="match status" value="1"/>
</dbReference>
<sequence>MQGSIRKRGNTWYYSFDLGKVDGKRKRKEKGGFKTKTEAQKALREAINNYENCGTIVNDTNITFSDYLDYWFKEYVEINCKFNTKEFYRRTLKNHIKPSLGTYKLKSLSPAVLQEFLNKKYTYGLSKSTLQNFYGILSGSLKMAVYPFNFIKENPMQYVSLPKFNQKKINGTDKLKIISLSDFKKILNRFPVGSNFYIPLQIAFNTGLRGGEVCALTWDDINFDSKTLSVNHTLVEKGRGQVELGTPKTNSSYRTISIGETLVKILKDHKIKQKENKLKYGEFYTNSNFICTKENGQLLNTSSLKYLSRIVNYELGIPFNFHALRHTHATMLLEGGANIKDIQKRLGHSRLSTTMDTYSHVTEKIQSETVDILEKIIADN</sequence>